<feature type="transmembrane region" description="Helical" evidence="1">
    <location>
        <begin position="215"/>
        <end position="238"/>
    </location>
</feature>
<keyword evidence="1" id="KW-0472">Membrane</keyword>
<keyword evidence="3" id="KW-1185">Reference proteome</keyword>
<feature type="transmembrane region" description="Helical" evidence="1">
    <location>
        <begin position="190"/>
        <end position="209"/>
    </location>
</feature>
<feature type="transmembrane region" description="Helical" evidence="1">
    <location>
        <begin position="419"/>
        <end position="439"/>
    </location>
</feature>
<dbReference type="OrthoDB" id="9451547at2759"/>
<gene>
    <name evidence="2" type="ORF">CVT25_000130</name>
</gene>
<feature type="transmembrane region" description="Helical" evidence="1">
    <location>
        <begin position="451"/>
        <end position="477"/>
    </location>
</feature>
<sequence length="549" mass="62394">MICVSTTAEMVPVGWNSRPALRQHCHLVLYMPLTHSHDPRDMPASTQFSDNCQCADRSTWNIVWSCLATIFACTWIAVHQNIPAPNESAIRVFGRRLAIMFYMLIAPELVVVWAARQYLAASEMAKWEKARGWTKTQAFFIIMGGFYLYQDGIPIRPLEYKEMKRLEEDGKIEWPTITEAEIKDKSKGDFFAKGVVVMQTTWFIIQCLVRGSKGMVLTELEVVTLAFATLTMIIYGLWWHKPLDVQVPVPVHLKEGRSADEKRKTTPPSVIVVGKDDDSLQTSLLEAVERPETPIAVNDDVVTHPQTSLLGSKTPVGLDVDVEAQDTSERSQSAPPKVMPDPFSGPYHDPNLSIPQQFRVYLKKQREKRGPIRGVIYVFTIRPAIMFLKPFNDMLSCDDFNEEGYRVPTFYAPQRMDNLVGFLVVILVATVFGGIHCIAWSFEFPTVIEKWLWRVSAVLVSSLPLAIFSPPLLWYLLEETGWDRYIDYIIYSYALTKFMLKVLYVILVLSCFLYIAARGVLLILPLIGLRALPAGAYIDLNWTSYLPHV</sequence>
<dbReference type="STRING" id="93625.A0A409XQ49"/>
<evidence type="ECO:0000313" key="2">
    <source>
        <dbReference type="EMBL" id="PPQ92932.1"/>
    </source>
</evidence>
<evidence type="ECO:0000313" key="3">
    <source>
        <dbReference type="Proteomes" id="UP000283269"/>
    </source>
</evidence>
<feature type="transmembrane region" description="Helical" evidence="1">
    <location>
        <begin position="99"/>
        <end position="118"/>
    </location>
</feature>
<protein>
    <submittedName>
        <fullName evidence="2">Uncharacterized protein</fullName>
    </submittedName>
</protein>
<evidence type="ECO:0000256" key="1">
    <source>
        <dbReference type="SAM" id="Phobius"/>
    </source>
</evidence>
<dbReference type="AlphaFoldDB" id="A0A409XQ49"/>
<keyword evidence="1" id="KW-1133">Transmembrane helix</keyword>
<feature type="transmembrane region" description="Helical" evidence="1">
    <location>
        <begin position="59"/>
        <end position="78"/>
    </location>
</feature>
<proteinExistence type="predicted"/>
<name>A0A409XQ49_PSICY</name>
<keyword evidence="1" id="KW-0812">Transmembrane</keyword>
<dbReference type="Proteomes" id="UP000283269">
    <property type="component" value="Unassembled WGS sequence"/>
</dbReference>
<dbReference type="EMBL" id="NHYD01000897">
    <property type="protein sequence ID" value="PPQ92932.1"/>
    <property type="molecule type" value="Genomic_DNA"/>
</dbReference>
<dbReference type="PANTHER" id="PTHR35043:SF7">
    <property type="entry name" value="TRANSCRIPTION FACTOR DOMAIN-CONTAINING PROTEIN"/>
    <property type="match status" value="1"/>
</dbReference>
<dbReference type="InParanoid" id="A0A409XQ49"/>
<dbReference type="PANTHER" id="PTHR35043">
    <property type="entry name" value="TRANSCRIPTION FACTOR DOMAIN-CONTAINING PROTEIN"/>
    <property type="match status" value="1"/>
</dbReference>
<feature type="transmembrane region" description="Helical" evidence="1">
    <location>
        <begin position="502"/>
        <end position="524"/>
    </location>
</feature>
<accession>A0A409XQ49</accession>
<comment type="caution">
    <text evidence="2">The sequence shown here is derived from an EMBL/GenBank/DDBJ whole genome shotgun (WGS) entry which is preliminary data.</text>
</comment>
<reference evidence="2 3" key="1">
    <citation type="journal article" date="2018" name="Evol. Lett.">
        <title>Horizontal gene cluster transfer increased hallucinogenic mushroom diversity.</title>
        <authorList>
            <person name="Reynolds H.T."/>
            <person name="Vijayakumar V."/>
            <person name="Gluck-Thaler E."/>
            <person name="Korotkin H.B."/>
            <person name="Matheny P.B."/>
            <person name="Slot J.C."/>
        </authorList>
    </citation>
    <scope>NUCLEOTIDE SEQUENCE [LARGE SCALE GENOMIC DNA]</scope>
    <source>
        <strain evidence="2 3">2631</strain>
    </source>
</reference>
<organism evidence="2 3">
    <name type="scientific">Psilocybe cyanescens</name>
    <dbReference type="NCBI Taxonomy" id="93625"/>
    <lineage>
        <taxon>Eukaryota</taxon>
        <taxon>Fungi</taxon>
        <taxon>Dikarya</taxon>
        <taxon>Basidiomycota</taxon>
        <taxon>Agaricomycotina</taxon>
        <taxon>Agaricomycetes</taxon>
        <taxon>Agaricomycetidae</taxon>
        <taxon>Agaricales</taxon>
        <taxon>Agaricineae</taxon>
        <taxon>Strophariaceae</taxon>
        <taxon>Psilocybe</taxon>
    </lineage>
</organism>